<comment type="caution">
    <text evidence="14">The sequence shown here is derived from an EMBL/GenBank/DDBJ whole genome shotgun (WGS) entry which is preliminary data.</text>
</comment>
<feature type="domain" description="SMC hinge" evidence="13">
    <location>
        <begin position="528"/>
        <end position="644"/>
    </location>
</feature>
<evidence type="ECO:0000259" key="13">
    <source>
        <dbReference type="SMART" id="SM00968"/>
    </source>
</evidence>
<dbReference type="PANTHER" id="PTHR18937">
    <property type="entry name" value="STRUCTURAL MAINTENANCE OF CHROMOSOMES SMC FAMILY MEMBER"/>
    <property type="match status" value="1"/>
</dbReference>
<dbReference type="GO" id="GO:0007062">
    <property type="term" value="P:sister chromatid cohesion"/>
    <property type="evidence" value="ECO:0007669"/>
    <property type="project" value="InterPro"/>
</dbReference>
<dbReference type="Gene3D" id="1.20.1060.20">
    <property type="match status" value="1"/>
</dbReference>
<evidence type="ECO:0000256" key="7">
    <source>
        <dbReference type="ARBA" id="ARBA00023054"/>
    </source>
</evidence>
<dbReference type="OrthoDB" id="5575062at2759"/>
<dbReference type="EMBL" id="BSXU01000407">
    <property type="protein sequence ID" value="GMG20582.1"/>
    <property type="molecule type" value="Genomic_DNA"/>
</dbReference>
<dbReference type="Pfam" id="PF06470">
    <property type="entry name" value="SMC_hinge"/>
    <property type="match status" value="1"/>
</dbReference>
<dbReference type="InterPro" id="IPR010935">
    <property type="entry name" value="SMC_hinge"/>
</dbReference>
<evidence type="ECO:0000256" key="3">
    <source>
        <dbReference type="ARBA" id="ARBA00005597"/>
    </source>
</evidence>
<evidence type="ECO:0000256" key="1">
    <source>
        <dbReference type="ARBA" id="ARBA00004123"/>
    </source>
</evidence>
<feature type="region of interest" description="Disordered" evidence="12">
    <location>
        <begin position="76"/>
        <end position="95"/>
    </location>
</feature>
<evidence type="ECO:0000256" key="5">
    <source>
        <dbReference type="ARBA" id="ARBA00022618"/>
    </source>
</evidence>
<dbReference type="GO" id="GO:0003677">
    <property type="term" value="F:DNA binding"/>
    <property type="evidence" value="ECO:0007669"/>
    <property type="project" value="TreeGrafter"/>
</dbReference>
<proteinExistence type="inferred from homology"/>
<reference evidence="14" key="1">
    <citation type="submission" date="2023-04" db="EMBL/GenBank/DDBJ databases">
        <title>Ambrosiozyma monospora NBRC 1965.</title>
        <authorList>
            <person name="Ichikawa N."/>
            <person name="Sato H."/>
            <person name="Tonouchi N."/>
        </authorList>
    </citation>
    <scope>NUCLEOTIDE SEQUENCE</scope>
    <source>
        <strain evidence="14">NBRC 1965</strain>
    </source>
</reference>
<evidence type="ECO:0000256" key="10">
    <source>
        <dbReference type="PIRNR" id="PIRNR005719"/>
    </source>
</evidence>
<evidence type="ECO:0000256" key="12">
    <source>
        <dbReference type="SAM" id="MobiDB-lite"/>
    </source>
</evidence>
<dbReference type="GO" id="GO:0016887">
    <property type="term" value="F:ATP hydrolysis activity"/>
    <property type="evidence" value="ECO:0007669"/>
    <property type="project" value="InterPro"/>
</dbReference>
<dbReference type="InterPro" id="IPR028468">
    <property type="entry name" value="Smc1_ABC"/>
</dbReference>
<dbReference type="GO" id="GO:0008278">
    <property type="term" value="C:cohesin complex"/>
    <property type="evidence" value="ECO:0007669"/>
    <property type="project" value="InterPro"/>
</dbReference>
<name>A0A9W6YSZ9_AMBMO</name>
<accession>A0A9W6YSZ9</accession>
<organism evidence="14 15">
    <name type="scientific">Ambrosiozyma monospora</name>
    <name type="common">Yeast</name>
    <name type="synonym">Endomycopsis monosporus</name>
    <dbReference type="NCBI Taxonomy" id="43982"/>
    <lineage>
        <taxon>Eukaryota</taxon>
        <taxon>Fungi</taxon>
        <taxon>Dikarya</taxon>
        <taxon>Ascomycota</taxon>
        <taxon>Saccharomycotina</taxon>
        <taxon>Pichiomycetes</taxon>
        <taxon>Pichiales</taxon>
        <taxon>Pichiaceae</taxon>
        <taxon>Ambrosiozyma</taxon>
    </lineage>
</organism>
<dbReference type="Gene3D" id="1.10.287.1490">
    <property type="match status" value="1"/>
</dbReference>
<evidence type="ECO:0000256" key="2">
    <source>
        <dbReference type="ARBA" id="ARBA00004286"/>
    </source>
</evidence>
<keyword evidence="5" id="KW-0132">Cell division</keyword>
<evidence type="ECO:0000256" key="8">
    <source>
        <dbReference type="ARBA" id="ARBA00023242"/>
    </source>
</evidence>
<feature type="coiled-coil region" evidence="11">
    <location>
        <begin position="818"/>
        <end position="929"/>
    </location>
</feature>
<protein>
    <recommendedName>
        <fullName evidence="10">Structural maintenance of chromosomes protein</fullName>
    </recommendedName>
</protein>
<dbReference type="SMART" id="SM00968">
    <property type="entry name" value="SMC_hinge"/>
    <property type="match status" value="1"/>
</dbReference>
<dbReference type="PIRSF" id="PIRSF005719">
    <property type="entry name" value="SMC"/>
    <property type="match status" value="1"/>
</dbReference>
<dbReference type="InterPro" id="IPR036277">
    <property type="entry name" value="SMC_hinge_sf"/>
</dbReference>
<comment type="similarity">
    <text evidence="3">Belongs to the SMC family. SMC1 subfamily.</text>
</comment>
<evidence type="ECO:0000256" key="11">
    <source>
        <dbReference type="SAM" id="Coils"/>
    </source>
</evidence>
<feature type="coiled-coil region" evidence="11">
    <location>
        <begin position="739"/>
        <end position="766"/>
    </location>
</feature>
<comment type="subcellular location">
    <subcellularLocation>
        <location evidence="2">Chromosome</location>
    </subcellularLocation>
    <subcellularLocation>
        <location evidence="1 10">Nucleus</location>
    </subcellularLocation>
</comment>
<dbReference type="Gene3D" id="3.30.70.1620">
    <property type="match status" value="1"/>
</dbReference>
<feature type="coiled-coil region" evidence="11">
    <location>
        <begin position="1022"/>
        <end position="1049"/>
    </location>
</feature>
<evidence type="ECO:0000256" key="6">
    <source>
        <dbReference type="ARBA" id="ARBA00022776"/>
    </source>
</evidence>
<keyword evidence="15" id="KW-1185">Reference proteome</keyword>
<dbReference type="GO" id="GO:0005634">
    <property type="term" value="C:nucleus"/>
    <property type="evidence" value="ECO:0007669"/>
    <property type="project" value="UniProtKB-SubCell"/>
</dbReference>
<dbReference type="GO" id="GO:0005524">
    <property type="term" value="F:ATP binding"/>
    <property type="evidence" value="ECO:0007669"/>
    <property type="project" value="InterPro"/>
</dbReference>
<evidence type="ECO:0000256" key="9">
    <source>
        <dbReference type="ARBA" id="ARBA00023306"/>
    </source>
</evidence>
<keyword evidence="6" id="KW-0498">Mitosis</keyword>
<dbReference type="CDD" id="cd03275">
    <property type="entry name" value="ABC_SMC1_euk"/>
    <property type="match status" value="2"/>
</dbReference>
<dbReference type="AlphaFoldDB" id="A0A9W6YSZ9"/>
<gene>
    <name evidence="14" type="ORF">Amon01_000133900</name>
</gene>
<dbReference type="GO" id="GO:0051301">
    <property type="term" value="P:cell division"/>
    <property type="evidence" value="ECO:0007669"/>
    <property type="project" value="UniProtKB-KW"/>
</dbReference>
<keyword evidence="8 10" id="KW-0539">Nucleus</keyword>
<sequence length="1230" mass="140965">MGRLVGLELHNFKSYRGTASIGFGSSFFTSIIGPNGSGKSNMMDAISFVLGIRSNHLRSTNLKDLIYRGRVMERGHEHKEDDIDQDDDEKDEDEPKTAYVMAIYEKSNGDILKLKRTINASGSSDYNINGKSVTATQYGNILKQENILIKARNFLVFQGDVEKIASQSATDLTKLIETISGSVELKSQYDSLSESKEKAHDETALKNSKKRTLREELNQYRNQCAEVEQFDRKFRELSKLIQSKYLTRLHLQEVEMENNASNLEESKEKLLNLNSEVNKLEAQLLKIKKRVSSKDQACRKIDSSVQTSSSVIKTKELNLIPINSEIPQVIKRISHYEARIKTIESDKSDQAEIVERTESQLKSIKAAYNNYLAEFERTQSEAVDPQAISDYKQLREKFLMQAGHIESRLLELQEERQSVLNEIENADRQKELITSRMQELSVSKNKVNTKLKDVDFQLSDIISSVNSNKSKLNELKTTRDQINKREFEVNSKLKQILIELNDLNAMQRESRREKQLRDNTIALKRLFPGVKGLLYDLCKPKQKKYELAVSTVLGKNFDAIIVDTVSTANECIDYLKEQRLGVASFIPLDTVVARPPNNNLRNINDKIRPTLDVVDYDSEFERAIQYSCGNSIICDTIEVAKHAKWDRKIDAKAVTLDGSLIHKSGLMTGGLTTNSGRRWDKSQIQRLSTQKEELKQQAAEIAASKPSDLLDKKLMDEIDYLENQLPALRDSKFELKRNANDVDTEIRNQERLLAEVEQRYQGLNIKLQDNVQLEQAKSELSKVQNVVYADFCQTYGFVSISVFEETIGSKDREHAKEKARFLKQIQHLENKLNFESERLEEYTNKLSKITKDKLKFEDNLNVLETQKKEIQHEIDELESEVEVLKEEYDSKNAELKKVVNESNTLESNMHDLRSEISDVNRKITGYEESIEKHKMDRMNILKTCKLENVKLPFNYGSLDNIRMDDEDDDESENQDEVLMEIELNYRSLKEEYTSLTTGDEIDTFFNTKIDALTTEITGLNPNQKARERLDDAEVRLEDINNEFTNARSSEKQIDNEFEAVKKQRFELFMNAFNHISNKIDSIYKELTKSTVSPLGGSAYLTLEDEDEPYLSGIKYHAMPPMKRFRDMELLSGGEKTIAALALLFAIHSYHPSPFFVLDEVDAALDNANVGRIAAYIARHSGPEFQFIVISLKNGLFERSDALVGIYREQTLNSSKTLTMDLRGFPDEEVV</sequence>
<dbReference type="PANTHER" id="PTHR18937:SF12">
    <property type="entry name" value="STRUCTURAL MAINTENANCE OF CHROMOSOMES PROTEIN"/>
    <property type="match status" value="1"/>
</dbReference>
<feature type="coiled-coil region" evidence="11">
    <location>
        <begin position="354"/>
        <end position="381"/>
    </location>
</feature>
<keyword evidence="4" id="KW-0158">Chromosome</keyword>
<dbReference type="Proteomes" id="UP001165063">
    <property type="component" value="Unassembled WGS sequence"/>
</dbReference>
<dbReference type="InterPro" id="IPR027417">
    <property type="entry name" value="P-loop_NTPase"/>
</dbReference>
<dbReference type="InterPro" id="IPR024704">
    <property type="entry name" value="SMC"/>
</dbReference>
<keyword evidence="7 11" id="KW-0175">Coiled coil</keyword>
<feature type="coiled-coil region" evidence="11">
    <location>
        <begin position="210"/>
        <end position="290"/>
    </location>
</feature>
<keyword evidence="9" id="KW-0131">Cell cycle</keyword>
<evidence type="ECO:0000256" key="4">
    <source>
        <dbReference type="ARBA" id="ARBA00022454"/>
    </source>
</evidence>
<dbReference type="Gene3D" id="3.40.50.300">
    <property type="entry name" value="P-loop containing nucleotide triphosphate hydrolases"/>
    <property type="match status" value="2"/>
</dbReference>
<dbReference type="SUPFAM" id="SSF52540">
    <property type="entry name" value="P-loop containing nucleoside triphosphate hydrolases"/>
    <property type="match status" value="1"/>
</dbReference>
<feature type="compositionally biased region" description="Acidic residues" evidence="12">
    <location>
        <begin position="82"/>
        <end position="94"/>
    </location>
</feature>
<evidence type="ECO:0000313" key="14">
    <source>
        <dbReference type="EMBL" id="GMG20582.1"/>
    </source>
</evidence>
<dbReference type="GO" id="GO:0007059">
    <property type="term" value="P:chromosome segregation"/>
    <property type="evidence" value="ECO:0007669"/>
    <property type="project" value="UniProtKB-ARBA"/>
</dbReference>
<evidence type="ECO:0000313" key="15">
    <source>
        <dbReference type="Proteomes" id="UP001165063"/>
    </source>
</evidence>
<dbReference type="SUPFAM" id="SSF75553">
    <property type="entry name" value="Smc hinge domain"/>
    <property type="match status" value="1"/>
</dbReference>
<dbReference type="InterPro" id="IPR003395">
    <property type="entry name" value="RecF/RecN/SMC_N"/>
</dbReference>
<dbReference type="Pfam" id="PF02463">
    <property type="entry name" value="SMC_N"/>
    <property type="match status" value="1"/>
</dbReference>